<dbReference type="RefSeq" id="WP_005404518.1">
    <property type="nucleotide sequence ID" value="NZ_BKVS01000056.1"/>
</dbReference>
<reference evidence="1 2" key="1">
    <citation type="journal article" date="2018" name="Nat. Biotechnol.">
        <title>A standardized bacterial taxonomy based on genome phylogeny substantially revises the tree of life.</title>
        <authorList>
            <person name="Parks D.H."/>
            <person name="Chuvochina M."/>
            <person name="Waite D.W."/>
            <person name="Rinke C."/>
            <person name="Skarshewski A."/>
            <person name="Chaumeil P.A."/>
            <person name="Hugenholtz P."/>
        </authorList>
    </citation>
    <scope>NUCLEOTIDE SEQUENCE [LARGE SCALE GENOMIC DNA]</scope>
    <source>
        <strain evidence="1">UBA10045</strain>
    </source>
</reference>
<protein>
    <submittedName>
        <fullName evidence="1">Uncharacterized protein</fullName>
    </submittedName>
</protein>
<evidence type="ECO:0000313" key="1">
    <source>
        <dbReference type="EMBL" id="HCM32030.1"/>
    </source>
</evidence>
<gene>
    <name evidence="1" type="ORF">DIC32_11540</name>
</gene>
<accession>A0A3D3G1W9</accession>
<dbReference type="AlphaFoldDB" id="A0A3D3G1W9"/>
<dbReference type="Proteomes" id="UP000262257">
    <property type="component" value="Unassembled WGS sequence"/>
</dbReference>
<organism evidence="1 2">
    <name type="scientific">Acinetobacter radioresistens</name>
    <dbReference type="NCBI Taxonomy" id="40216"/>
    <lineage>
        <taxon>Bacteria</taxon>
        <taxon>Pseudomonadati</taxon>
        <taxon>Pseudomonadota</taxon>
        <taxon>Gammaproteobacteria</taxon>
        <taxon>Moraxellales</taxon>
        <taxon>Moraxellaceae</taxon>
        <taxon>Acinetobacter</taxon>
    </lineage>
</organism>
<dbReference type="EMBL" id="DPXL01000147">
    <property type="protein sequence ID" value="HCM32030.1"/>
    <property type="molecule type" value="Genomic_DNA"/>
</dbReference>
<evidence type="ECO:0000313" key="2">
    <source>
        <dbReference type="Proteomes" id="UP000262257"/>
    </source>
</evidence>
<name>A0A3D3G1W9_ACIRA</name>
<dbReference type="PROSITE" id="PS51257">
    <property type="entry name" value="PROKAR_LIPOPROTEIN"/>
    <property type="match status" value="1"/>
</dbReference>
<comment type="caution">
    <text evidence="1">The sequence shown here is derived from an EMBL/GenBank/DDBJ whole genome shotgun (WGS) entry which is preliminary data.</text>
</comment>
<sequence length="67" mass="7899">MKNKKDEFLKNLAYTENLLNNILINMGSGCSRSEYPDFYKEKIVTRIRDFSNSSPRESVSRQQEHVQ</sequence>
<proteinExistence type="predicted"/>